<dbReference type="Proteomes" id="UP001172101">
    <property type="component" value="Unassembled WGS sequence"/>
</dbReference>
<name>A0AA40DWD2_9PEZI</name>
<sequence>MNRLLSALKSTPGLLRGGATSAPPSDAPPAPPFPPMDLKLLHSCIASPRENYTVAHAVMHPGMETLPHFHTQHAKTLTFVRGRALSVSVAPNATSRDPAEMVAYELRAAGDKIAVPAGTLHTFKLAENASDDNGAEVEAGCELELRFDPGAPDLERLVVIVQRLKVEDTSGETLSAVVSETAAKAKVKVDLETMHLVPLGVYVRLGDISNVGDLAKVIAGLNKKRGALVRGVAEELVARYATDGQVEKAVVLAASGA</sequence>
<dbReference type="AlphaFoldDB" id="A0AA40DWD2"/>
<dbReference type="InterPro" id="IPR011051">
    <property type="entry name" value="RmlC_Cupin_sf"/>
</dbReference>
<evidence type="ECO:0000313" key="2">
    <source>
        <dbReference type="EMBL" id="KAK0714183.1"/>
    </source>
</evidence>
<keyword evidence="3" id="KW-1185">Reference proteome</keyword>
<dbReference type="Gene3D" id="2.60.120.10">
    <property type="entry name" value="Jelly Rolls"/>
    <property type="match status" value="1"/>
</dbReference>
<accession>A0AA40DWD2</accession>
<protein>
    <recommendedName>
        <fullName evidence="4">Cupin type-1 domain-containing protein</fullName>
    </recommendedName>
</protein>
<dbReference type="RefSeq" id="XP_060295505.1">
    <property type="nucleotide sequence ID" value="XM_060442440.1"/>
</dbReference>
<evidence type="ECO:0008006" key="4">
    <source>
        <dbReference type="Google" id="ProtNLM"/>
    </source>
</evidence>
<dbReference type="InterPro" id="IPR014710">
    <property type="entry name" value="RmlC-like_jellyroll"/>
</dbReference>
<gene>
    <name evidence="2" type="ORF">B0T26DRAFT_719780</name>
</gene>
<feature type="region of interest" description="Disordered" evidence="1">
    <location>
        <begin position="10"/>
        <end position="33"/>
    </location>
</feature>
<evidence type="ECO:0000256" key="1">
    <source>
        <dbReference type="SAM" id="MobiDB-lite"/>
    </source>
</evidence>
<dbReference type="EMBL" id="JAUIRO010000005">
    <property type="protein sequence ID" value="KAK0714183.1"/>
    <property type="molecule type" value="Genomic_DNA"/>
</dbReference>
<evidence type="ECO:0000313" key="3">
    <source>
        <dbReference type="Proteomes" id="UP001172101"/>
    </source>
</evidence>
<comment type="caution">
    <text evidence="2">The sequence shown here is derived from an EMBL/GenBank/DDBJ whole genome shotgun (WGS) entry which is preliminary data.</text>
</comment>
<organism evidence="2 3">
    <name type="scientific">Lasiosphaeria miniovina</name>
    <dbReference type="NCBI Taxonomy" id="1954250"/>
    <lineage>
        <taxon>Eukaryota</taxon>
        <taxon>Fungi</taxon>
        <taxon>Dikarya</taxon>
        <taxon>Ascomycota</taxon>
        <taxon>Pezizomycotina</taxon>
        <taxon>Sordariomycetes</taxon>
        <taxon>Sordariomycetidae</taxon>
        <taxon>Sordariales</taxon>
        <taxon>Lasiosphaeriaceae</taxon>
        <taxon>Lasiosphaeria</taxon>
    </lineage>
</organism>
<proteinExistence type="predicted"/>
<reference evidence="2" key="1">
    <citation type="submission" date="2023-06" db="EMBL/GenBank/DDBJ databases">
        <title>Genome-scale phylogeny and comparative genomics of the fungal order Sordariales.</title>
        <authorList>
            <consortium name="Lawrence Berkeley National Laboratory"/>
            <person name="Hensen N."/>
            <person name="Bonometti L."/>
            <person name="Westerberg I."/>
            <person name="Brannstrom I.O."/>
            <person name="Guillou S."/>
            <person name="Cros-Aarteil S."/>
            <person name="Calhoun S."/>
            <person name="Haridas S."/>
            <person name="Kuo A."/>
            <person name="Mondo S."/>
            <person name="Pangilinan J."/>
            <person name="Riley R."/>
            <person name="LaButti K."/>
            <person name="Andreopoulos B."/>
            <person name="Lipzen A."/>
            <person name="Chen C."/>
            <person name="Yanf M."/>
            <person name="Daum C."/>
            <person name="Ng V."/>
            <person name="Clum A."/>
            <person name="Steindorff A."/>
            <person name="Ohm R."/>
            <person name="Martin F."/>
            <person name="Silar P."/>
            <person name="Natvig D."/>
            <person name="Lalanne C."/>
            <person name="Gautier V."/>
            <person name="Ament-velasquez S.L."/>
            <person name="Kruys A."/>
            <person name="Hutchinson M.I."/>
            <person name="Powell A.J."/>
            <person name="Barry K."/>
            <person name="Miller A.N."/>
            <person name="Grigoriev I.V."/>
            <person name="Debuchy R."/>
            <person name="Gladieux P."/>
            <person name="Thoren M.H."/>
            <person name="Johannesson H."/>
        </authorList>
    </citation>
    <scope>NUCLEOTIDE SEQUENCE</scope>
    <source>
        <strain evidence="2">SMH2392-1A</strain>
    </source>
</reference>
<dbReference type="GeneID" id="85325710"/>
<dbReference type="SUPFAM" id="SSF51182">
    <property type="entry name" value="RmlC-like cupins"/>
    <property type="match status" value="1"/>
</dbReference>